<proteinExistence type="inferred from homology"/>
<keyword evidence="12" id="KW-1185">Reference proteome</keyword>
<dbReference type="Gene3D" id="3.90.190.20">
    <property type="entry name" value="Mur ligase, C-terminal domain"/>
    <property type="match status" value="1"/>
</dbReference>
<dbReference type="InterPro" id="IPR005762">
    <property type="entry name" value="MurD"/>
</dbReference>
<feature type="domain" description="Mur ligase C-terminal" evidence="9">
    <location>
        <begin position="312"/>
        <end position="422"/>
    </location>
</feature>
<dbReference type="OrthoDB" id="9809796at2"/>
<dbReference type="Proteomes" id="UP000057158">
    <property type="component" value="Chromosome"/>
</dbReference>
<dbReference type="EC" id="6.3.2.9" evidence="7 8"/>
<dbReference type="GO" id="GO:0005737">
    <property type="term" value="C:cytoplasm"/>
    <property type="evidence" value="ECO:0007669"/>
    <property type="project" value="UniProtKB-SubCell"/>
</dbReference>
<feature type="binding site" evidence="7">
    <location>
        <begin position="116"/>
        <end position="122"/>
    </location>
    <ligand>
        <name>ATP</name>
        <dbReference type="ChEBI" id="CHEBI:30616"/>
    </ligand>
</feature>
<dbReference type="UniPathway" id="UPA00219"/>
<feature type="domain" description="Mur ligase central" evidence="10">
    <location>
        <begin position="114"/>
        <end position="287"/>
    </location>
</feature>
<dbReference type="RefSeq" id="WP_053551650.1">
    <property type="nucleotide sequence ID" value="NZ_CP010802.1"/>
</dbReference>
<evidence type="ECO:0000313" key="11">
    <source>
        <dbReference type="EMBL" id="ALC17654.1"/>
    </source>
</evidence>
<dbReference type="KEGG" id="des:DSOUD_2926"/>
<keyword evidence="7 8" id="KW-0961">Cell wall biogenesis/degradation</keyword>
<evidence type="ECO:0000256" key="4">
    <source>
        <dbReference type="ARBA" id="ARBA00022598"/>
    </source>
</evidence>
<dbReference type="EMBL" id="CP010802">
    <property type="protein sequence ID" value="ALC17654.1"/>
    <property type="molecule type" value="Genomic_DNA"/>
</dbReference>
<accession>A0A0M4CYQ2</accession>
<dbReference type="GO" id="GO:0005524">
    <property type="term" value="F:ATP binding"/>
    <property type="evidence" value="ECO:0007669"/>
    <property type="project" value="UniProtKB-UniRule"/>
</dbReference>
<comment type="subcellular location">
    <subcellularLocation>
        <location evidence="1 7 8">Cytoplasm</location>
    </subcellularLocation>
</comment>
<comment type="similarity">
    <text evidence="7">Belongs to the MurCDEF family.</text>
</comment>
<dbReference type="Gene3D" id="3.40.50.720">
    <property type="entry name" value="NAD(P)-binding Rossmann-like Domain"/>
    <property type="match status" value="1"/>
</dbReference>
<dbReference type="STRING" id="1603606.DSOUD_2926"/>
<dbReference type="SUPFAM" id="SSF53623">
    <property type="entry name" value="MurD-like peptide ligases, catalytic domain"/>
    <property type="match status" value="1"/>
</dbReference>
<evidence type="ECO:0000256" key="6">
    <source>
        <dbReference type="ARBA" id="ARBA00022840"/>
    </source>
</evidence>
<dbReference type="InterPro" id="IPR013221">
    <property type="entry name" value="Mur_ligase_cen"/>
</dbReference>
<keyword evidence="7 8" id="KW-0131">Cell cycle</keyword>
<dbReference type="PATRIC" id="fig|1603606.3.peg.3154"/>
<dbReference type="Pfam" id="PF02875">
    <property type="entry name" value="Mur_ligase_C"/>
    <property type="match status" value="1"/>
</dbReference>
<dbReference type="Gene3D" id="3.40.1190.10">
    <property type="entry name" value="Mur-like, catalytic domain"/>
    <property type="match status" value="1"/>
</dbReference>
<dbReference type="NCBIfam" id="TIGR01087">
    <property type="entry name" value="murD"/>
    <property type="match status" value="1"/>
</dbReference>
<comment type="catalytic activity">
    <reaction evidence="7 8">
        <text>UDP-N-acetyl-alpha-D-muramoyl-L-alanine + D-glutamate + ATP = UDP-N-acetyl-alpha-D-muramoyl-L-alanyl-D-glutamate + ADP + phosphate + H(+)</text>
        <dbReference type="Rhea" id="RHEA:16429"/>
        <dbReference type="ChEBI" id="CHEBI:15378"/>
        <dbReference type="ChEBI" id="CHEBI:29986"/>
        <dbReference type="ChEBI" id="CHEBI:30616"/>
        <dbReference type="ChEBI" id="CHEBI:43474"/>
        <dbReference type="ChEBI" id="CHEBI:83898"/>
        <dbReference type="ChEBI" id="CHEBI:83900"/>
        <dbReference type="ChEBI" id="CHEBI:456216"/>
        <dbReference type="EC" id="6.3.2.9"/>
    </reaction>
</comment>
<evidence type="ECO:0000256" key="5">
    <source>
        <dbReference type="ARBA" id="ARBA00022741"/>
    </source>
</evidence>
<dbReference type="GO" id="GO:0008360">
    <property type="term" value="P:regulation of cell shape"/>
    <property type="evidence" value="ECO:0007669"/>
    <property type="project" value="UniProtKB-KW"/>
</dbReference>
<dbReference type="PANTHER" id="PTHR43692:SF1">
    <property type="entry name" value="UDP-N-ACETYLMURAMOYLALANINE--D-GLUTAMATE LIGASE"/>
    <property type="match status" value="1"/>
</dbReference>
<dbReference type="GO" id="GO:0071555">
    <property type="term" value="P:cell wall organization"/>
    <property type="evidence" value="ECO:0007669"/>
    <property type="project" value="UniProtKB-KW"/>
</dbReference>
<dbReference type="SUPFAM" id="SSF51984">
    <property type="entry name" value="MurCD N-terminal domain"/>
    <property type="match status" value="1"/>
</dbReference>
<dbReference type="GO" id="GO:0009252">
    <property type="term" value="P:peptidoglycan biosynthetic process"/>
    <property type="evidence" value="ECO:0007669"/>
    <property type="project" value="UniProtKB-UniRule"/>
</dbReference>
<dbReference type="PANTHER" id="PTHR43692">
    <property type="entry name" value="UDP-N-ACETYLMURAMOYLALANINE--D-GLUTAMATE LIGASE"/>
    <property type="match status" value="1"/>
</dbReference>
<dbReference type="GO" id="GO:0008764">
    <property type="term" value="F:UDP-N-acetylmuramoylalanine-D-glutamate ligase activity"/>
    <property type="evidence" value="ECO:0007669"/>
    <property type="project" value="UniProtKB-UniRule"/>
</dbReference>
<keyword evidence="7 8" id="KW-0573">Peptidoglycan synthesis</keyword>
<sequence>MQRDWSGKRIVVVGAGKTGLALCAYFSDRGALVTLSDRRAAADIPGLSPLVSRGVVLDCGRHNAALFTAADAVVISPGVSLEVQALVAARKAGVPILGEIEVASYEIEAPLVAITGTNGKSTTTTVMGEVFKAWGRRTFVGGNLGTPLIEAVQESDWDYLVAELSSFQLEAIETFRPRYALLLNLSEDHLDRYPDMQSYVAAKMRVFENMTADDVAVLNAGDTLVMAAAAPLRLRQVLFSSAEVLAEGMGFDGDSIVWRMAGEEERFAVAELQLRGRHNVENVMAALIPPLLEGCPPHLAWEAACAFPGLDHRMVQVRVLDAVTWYNDSKGTNVGSVVKSLEGLASPVTLIAGGRDKGGDYGPLAAAVREKVAHLILIGEAAERMAADLGALTDTVRAPSLEEAVVLARDLTPPGGSVLLSPGCSSFDMFSSYAERGEVFVRAVRALPVRTTGE</sequence>
<evidence type="ECO:0000259" key="10">
    <source>
        <dbReference type="Pfam" id="PF08245"/>
    </source>
</evidence>
<keyword evidence="7 8" id="KW-0133">Cell shape</keyword>
<keyword evidence="6 7" id="KW-0067">ATP-binding</keyword>
<organism evidence="11 12">
    <name type="scientific">Desulfuromonas soudanensis</name>
    <dbReference type="NCBI Taxonomy" id="1603606"/>
    <lineage>
        <taxon>Bacteria</taxon>
        <taxon>Pseudomonadati</taxon>
        <taxon>Thermodesulfobacteriota</taxon>
        <taxon>Desulfuromonadia</taxon>
        <taxon>Desulfuromonadales</taxon>
        <taxon>Desulfuromonadaceae</taxon>
        <taxon>Desulfuromonas</taxon>
    </lineage>
</organism>
<protein>
    <recommendedName>
        <fullName evidence="7 8">UDP-N-acetylmuramoylalanine--D-glutamate ligase</fullName>
        <ecNumber evidence="7 8">6.3.2.9</ecNumber>
    </recommendedName>
    <alternativeName>
        <fullName evidence="7">D-glutamic acid-adding enzyme</fullName>
    </alternativeName>
    <alternativeName>
        <fullName evidence="7">UDP-N-acetylmuramoyl-L-alanyl-D-glutamate synthetase</fullName>
    </alternativeName>
</protein>
<comment type="function">
    <text evidence="7 8">Cell wall formation. Catalyzes the addition of glutamate to the nucleotide precursor UDP-N-acetylmuramoyl-L-alanine (UMA).</text>
</comment>
<evidence type="ECO:0000256" key="3">
    <source>
        <dbReference type="ARBA" id="ARBA00022490"/>
    </source>
</evidence>
<dbReference type="Pfam" id="PF21799">
    <property type="entry name" value="MurD-like_N"/>
    <property type="match status" value="1"/>
</dbReference>
<evidence type="ECO:0000259" key="9">
    <source>
        <dbReference type="Pfam" id="PF02875"/>
    </source>
</evidence>
<dbReference type="Pfam" id="PF08245">
    <property type="entry name" value="Mur_ligase_M"/>
    <property type="match status" value="1"/>
</dbReference>
<dbReference type="GO" id="GO:0051301">
    <property type="term" value="P:cell division"/>
    <property type="evidence" value="ECO:0007669"/>
    <property type="project" value="UniProtKB-KW"/>
</dbReference>
<name>A0A0M4CYQ2_9BACT</name>
<keyword evidence="4 7" id="KW-0436">Ligase</keyword>
<keyword evidence="7 8" id="KW-0132">Cell division</keyword>
<dbReference type="SUPFAM" id="SSF53244">
    <property type="entry name" value="MurD-like peptide ligases, peptide-binding domain"/>
    <property type="match status" value="1"/>
</dbReference>
<keyword evidence="3 7" id="KW-0963">Cytoplasm</keyword>
<dbReference type="AlphaFoldDB" id="A0A0M4CYQ2"/>
<comment type="pathway">
    <text evidence="2 7 8">Cell wall biogenesis; peptidoglycan biosynthesis.</text>
</comment>
<dbReference type="InterPro" id="IPR036565">
    <property type="entry name" value="Mur-like_cat_sf"/>
</dbReference>
<evidence type="ECO:0000256" key="8">
    <source>
        <dbReference type="RuleBase" id="RU003664"/>
    </source>
</evidence>
<gene>
    <name evidence="7 11" type="primary">murD</name>
    <name evidence="11" type="ORF">DSOUD_2926</name>
</gene>
<dbReference type="InterPro" id="IPR004101">
    <property type="entry name" value="Mur_ligase_C"/>
</dbReference>
<evidence type="ECO:0000256" key="1">
    <source>
        <dbReference type="ARBA" id="ARBA00004496"/>
    </source>
</evidence>
<evidence type="ECO:0000313" key="12">
    <source>
        <dbReference type="Proteomes" id="UP000057158"/>
    </source>
</evidence>
<keyword evidence="5 7" id="KW-0547">Nucleotide-binding</keyword>
<reference evidence="11 12" key="1">
    <citation type="submission" date="2015-07" db="EMBL/GenBank/DDBJ databases">
        <title>Isolation and Genomic Characterization of a Novel Halophilic Metal-Reducing Deltaproteobacterium from the Deep Subsurface.</title>
        <authorList>
            <person name="Badalamenti J.P."/>
            <person name="Summers Z.M."/>
            <person name="Gralnick J.A."/>
            <person name="Bond D.R."/>
        </authorList>
    </citation>
    <scope>NUCLEOTIDE SEQUENCE [LARGE SCALE GENOMIC DNA]</scope>
    <source>
        <strain evidence="11 12">WTL</strain>
    </source>
</reference>
<evidence type="ECO:0000256" key="7">
    <source>
        <dbReference type="HAMAP-Rule" id="MF_00639"/>
    </source>
</evidence>
<evidence type="ECO:0000256" key="2">
    <source>
        <dbReference type="ARBA" id="ARBA00004752"/>
    </source>
</evidence>
<dbReference type="InterPro" id="IPR036615">
    <property type="entry name" value="Mur_ligase_C_dom_sf"/>
</dbReference>
<dbReference type="HAMAP" id="MF_00639">
    <property type="entry name" value="MurD"/>
    <property type="match status" value="1"/>
</dbReference>